<reference evidence="1 2" key="3">
    <citation type="journal article" date="2020" name="Int. J. Syst. Evol. Microbiol.">
        <title>Corynebacterium silvaticum sp. nov., a unique group of NTTB corynebacteria in wild boar and roe deer.</title>
        <authorList>
            <person name="Dangel A."/>
            <person name="Berger A."/>
            <person name="Rau J."/>
            <person name="Eisenberg T."/>
            <person name="Kampfer P."/>
            <person name="Margos G."/>
            <person name="Contzen M."/>
            <person name="Busse H.J."/>
            <person name="Konrad R."/>
            <person name="Peters M."/>
            <person name="Sting R."/>
            <person name="Sing A."/>
        </authorList>
    </citation>
    <scope>NUCLEOTIDE SEQUENCE [LARGE SCALE GENOMIC DNA]</scope>
    <source>
        <strain evidence="1 2">PO100/5</strain>
    </source>
</reference>
<proteinExistence type="predicted"/>
<name>A0ACD4PZB4_9CORY</name>
<reference evidence="1 2" key="2">
    <citation type="journal article" date="2020" name="Antonie Van Leeuwenhoek">
        <title>Phylogenomic characterisation of a novel corynebacterial species pathogenic to animals.</title>
        <authorList>
            <person name="Moller J."/>
            <person name="Musella L."/>
            <person name="Melnikov V."/>
            <person name="Geissdorfer W."/>
            <person name="Burkovski A."/>
            <person name="Sangal V."/>
        </authorList>
    </citation>
    <scope>NUCLEOTIDE SEQUENCE [LARGE SCALE GENOMIC DNA]</scope>
    <source>
        <strain evidence="1 2">PO100/5</strain>
    </source>
</reference>
<accession>A0ACD4PZB4</accession>
<protein>
    <submittedName>
        <fullName evidence="1">Uncharacterized protein</fullName>
    </submittedName>
</protein>
<gene>
    <name evidence="1" type="ORF">CBE74_12850</name>
</gene>
<sequence length="43" mass="4956">MEQFVSKLQQSTPAIFTQQHTKQKQAGQAPFPEISQRSQNFFS</sequence>
<reference evidence="1 2" key="4">
    <citation type="journal article" date="2020" name="PLoS ONE">
        <title>Taxonomic classification of strain PO100/5 shows a broader geographic distribution and genetic markers of the recently described Corynebacterium silvaticum.</title>
        <authorList>
            <person name="Viana M.V.C."/>
            <person name="Profeta R."/>
            <person name="da Silva A.L."/>
            <person name="Hurtado R."/>
            <person name="Cerqueira J.C."/>
            <person name="Ribeiro B.F.S."/>
            <person name="Almeida M.O."/>
            <person name="Morais-Rodrigues F."/>
            <person name="Soares S.C."/>
            <person name="Oliveira M."/>
            <person name="Tavares L."/>
            <person name="Figueiredo H."/>
            <person name="Wattam A.R."/>
            <person name="Barh D."/>
            <person name="Ghosh P."/>
            <person name="Silva A."/>
            <person name="Azevedo V."/>
        </authorList>
    </citation>
    <scope>NUCLEOTIDE SEQUENCE [LARGE SCALE GENOMIC DNA]</scope>
    <source>
        <strain evidence="1 2">PO100/5</strain>
    </source>
</reference>
<evidence type="ECO:0000313" key="1">
    <source>
        <dbReference type="EMBL" id="WCV10588.1"/>
    </source>
</evidence>
<dbReference type="EMBL" id="CP021417">
    <property type="protein sequence ID" value="WCV10588.1"/>
    <property type="molecule type" value="Genomic_DNA"/>
</dbReference>
<evidence type="ECO:0000313" key="2">
    <source>
        <dbReference type="Proteomes" id="UP000195652"/>
    </source>
</evidence>
<organism evidence="1 2">
    <name type="scientific">Corynebacterium silvaticum</name>
    <dbReference type="NCBI Taxonomy" id="2320431"/>
    <lineage>
        <taxon>Bacteria</taxon>
        <taxon>Bacillati</taxon>
        <taxon>Actinomycetota</taxon>
        <taxon>Actinomycetes</taxon>
        <taxon>Mycobacteriales</taxon>
        <taxon>Corynebacteriaceae</taxon>
        <taxon>Corynebacterium</taxon>
    </lineage>
</organism>
<reference evidence="1 2" key="1">
    <citation type="journal article" date="2014" name="BMC Vet. Res.">
        <title>First report of Corynebacterium pseudotuberculosis from caseous lymphadenitis lesions in Black Alentejano pig (Sus scrofa domesticus).</title>
        <authorList>
            <person name="Oliveira M."/>
            <person name="Barroco C."/>
            <person name="Mottola C."/>
            <person name="Santos R."/>
            <person name="Lemsaddek A."/>
            <person name="Tavares L."/>
            <person name="Semedo-Lemsaddek T."/>
        </authorList>
    </citation>
    <scope>NUCLEOTIDE SEQUENCE [LARGE SCALE GENOMIC DNA]</scope>
    <source>
        <strain evidence="1 2">PO100/5</strain>
    </source>
</reference>
<dbReference type="Proteomes" id="UP000195652">
    <property type="component" value="Chromosome"/>
</dbReference>
<keyword evidence="2" id="KW-1185">Reference proteome</keyword>